<feature type="chain" id="PRO_5013188569" evidence="6">
    <location>
        <begin position="21"/>
        <end position="571"/>
    </location>
</feature>
<dbReference type="EMBL" id="MZNU01000414">
    <property type="protein sequence ID" value="OWO98046.1"/>
    <property type="molecule type" value="Genomic_DNA"/>
</dbReference>
<keyword evidence="2" id="KW-0645">Protease</keyword>
<comment type="caution">
    <text evidence="7">The sequence shown here is derived from an EMBL/GenBank/DDBJ whole genome shotgun (WGS) entry which is preliminary data.</text>
</comment>
<dbReference type="Proteomes" id="UP000242519">
    <property type="component" value="Unassembled WGS sequence"/>
</dbReference>
<dbReference type="AlphaFoldDB" id="A0A218YTV9"/>
<evidence type="ECO:0000256" key="3">
    <source>
        <dbReference type="ARBA" id="ARBA00022729"/>
    </source>
</evidence>
<keyword evidence="3 6" id="KW-0732">Signal</keyword>
<dbReference type="InterPro" id="IPR029058">
    <property type="entry name" value="AB_hydrolase_fold"/>
</dbReference>
<dbReference type="PANTHER" id="PTHR11010:SF117">
    <property type="entry name" value="SERINE PROTEASE 16"/>
    <property type="match status" value="1"/>
</dbReference>
<evidence type="ECO:0000313" key="7">
    <source>
        <dbReference type="EMBL" id="OWO98046.1"/>
    </source>
</evidence>
<evidence type="ECO:0000256" key="2">
    <source>
        <dbReference type="ARBA" id="ARBA00022670"/>
    </source>
</evidence>
<keyword evidence="4" id="KW-0378">Hydrolase</keyword>
<gene>
    <name evidence="7" type="ORF">B2J93_8271</name>
</gene>
<dbReference type="Gene3D" id="3.40.50.1820">
    <property type="entry name" value="alpha/beta hydrolase"/>
    <property type="match status" value="2"/>
</dbReference>
<proteinExistence type="inferred from homology"/>
<dbReference type="FunFam" id="3.40.50.1820:FF:000251">
    <property type="entry name" value="Extracelular serine carboxypeptidase, putative"/>
    <property type="match status" value="1"/>
</dbReference>
<keyword evidence="5" id="KW-0325">Glycoprotein</keyword>
<feature type="signal peptide" evidence="6">
    <location>
        <begin position="1"/>
        <end position="20"/>
    </location>
</feature>
<reference evidence="7 8" key="1">
    <citation type="submission" date="2017-04" db="EMBL/GenBank/DDBJ databases">
        <title>Draft genome sequence of Marssonina coronaria NL1: causal agent of apple blotch.</title>
        <authorList>
            <person name="Cheng Q."/>
        </authorList>
    </citation>
    <scope>NUCLEOTIDE SEQUENCE [LARGE SCALE GENOMIC DNA]</scope>
    <source>
        <strain evidence="7 8">NL1</strain>
    </source>
</reference>
<dbReference type="GO" id="GO:0006508">
    <property type="term" value="P:proteolysis"/>
    <property type="evidence" value="ECO:0007669"/>
    <property type="project" value="UniProtKB-KW"/>
</dbReference>
<name>A0A218YTV9_9HELO</name>
<evidence type="ECO:0000313" key="8">
    <source>
        <dbReference type="Proteomes" id="UP000242519"/>
    </source>
</evidence>
<dbReference type="InParanoid" id="A0A218YTV9"/>
<evidence type="ECO:0000256" key="1">
    <source>
        <dbReference type="ARBA" id="ARBA00011079"/>
    </source>
</evidence>
<comment type="similarity">
    <text evidence="1">Belongs to the peptidase S28 family.</text>
</comment>
<dbReference type="OrthoDB" id="1735038at2759"/>
<dbReference type="GO" id="GO:0070008">
    <property type="term" value="F:serine-type exopeptidase activity"/>
    <property type="evidence" value="ECO:0007669"/>
    <property type="project" value="InterPro"/>
</dbReference>
<evidence type="ECO:0000256" key="6">
    <source>
        <dbReference type="SAM" id="SignalP"/>
    </source>
</evidence>
<evidence type="ECO:0000256" key="5">
    <source>
        <dbReference type="ARBA" id="ARBA00023180"/>
    </source>
</evidence>
<organism evidence="7 8">
    <name type="scientific">Diplocarpon coronariae</name>
    <dbReference type="NCBI Taxonomy" id="2795749"/>
    <lineage>
        <taxon>Eukaryota</taxon>
        <taxon>Fungi</taxon>
        <taxon>Dikarya</taxon>
        <taxon>Ascomycota</taxon>
        <taxon>Pezizomycotina</taxon>
        <taxon>Leotiomycetes</taxon>
        <taxon>Helotiales</taxon>
        <taxon>Drepanopezizaceae</taxon>
        <taxon>Diplocarpon</taxon>
    </lineage>
</organism>
<dbReference type="SUPFAM" id="SSF53474">
    <property type="entry name" value="alpha/beta-Hydrolases"/>
    <property type="match status" value="1"/>
</dbReference>
<dbReference type="GO" id="GO:0008239">
    <property type="term" value="F:dipeptidyl-peptidase activity"/>
    <property type="evidence" value="ECO:0007669"/>
    <property type="project" value="TreeGrafter"/>
</dbReference>
<evidence type="ECO:0000256" key="4">
    <source>
        <dbReference type="ARBA" id="ARBA00022801"/>
    </source>
</evidence>
<protein>
    <submittedName>
        <fullName evidence="7">Uncharacterized protein</fullName>
    </submittedName>
</protein>
<accession>A0A218YTV9</accession>
<dbReference type="PANTHER" id="PTHR11010">
    <property type="entry name" value="PROTEASE S28 PRO-X CARBOXYPEPTIDASE-RELATED"/>
    <property type="match status" value="1"/>
</dbReference>
<keyword evidence="8" id="KW-1185">Reference proteome</keyword>
<sequence length="571" mass="65077">MVKKLGVVCALLALASVSFAAPPPKRLVRHRKVKGSSWRPFPIDESYERVAEPSSVYPEYSMVVPVDHFHNDTRYEPHTNDEFFIRYWFDASYYQDGGPVFVLQSGSTSGQDQLNYLQKGILHDLAVATNGIAVVLEHRYYGESFPVPDLSKESLRFLTTDQAMADQAYFAKNVVFAGLEGKNLKAPNTAYIALGGGYAGSLVALSRKLYPDVFWGAIATSAVTYATQDNWAYWEPIRTYADQKCMAHHQKITKIVDNILLGKKDPATTAKLKRAFGLQGLTHDDDFAYIISVALLTWENQSWDEMESDPTFKQYCSHLTSPHVVYQETHALSNIVQDLIKVGGYEAEVASLTTPWLNWTGYIAKYVLSRCTKSQDACFSLHERPFYKYDDIRQDWRTWPYQLCTQWGLWQTGSGTPEHLLPMVSRTIDFKYLSQICRYAFNIDAPPDVNAINKHGGFNLSHHRLAFIEGEQSPWRPSGPHASPFIPTAVNRTNTAGEPFMLINGAIHAWDLDGVLPHRRVDYPPNFLPPIPVRETQYQEVMIVQQWLQEWQLELLIRNQKREEHEADVRT</sequence>
<dbReference type="Pfam" id="PF05577">
    <property type="entry name" value="Peptidase_S28"/>
    <property type="match status" value="1"/>
</dbReference>
<dbReference type="InterPro" id="IPR008758">
    <property type="entry name" value="Peptidase_S28"/>
</dbReference>